<name>A0A1G5F448_9BACT</name>
<keyword evidence="1" id="KW-0812">Transmembrane</keyword>
<organism evidence="2 3">
    <name type="scientific">Desulfoluna spongiiphila</name>
    <dbReference type="NCBI Taxonomy" id="419481"/>
    <lineage>
        <taxon>Bacteria</taxon>
        <taxon>Pseudomonadati</taxon>
        <taxon>Thermodesulfobacteriota</taxon>
        <taxon>Desulfobacteria</taxon>
        <taxon>Desulfobacterales</taxon>
        <taxon>Desulfolunaceae</taxon>
        <taxon>Desulfoluna</taxon>
    </lineage>
</organism>
<feature type="transmembrane region" description="Helical" evidence="1">
    <location>
        <begin position="79"/>
        <end position="105"/>
    </location>
</feature>
<feature type="transmembrane region" description="Helical" evidence="1">
    <location>
        <begin position="20"/>
        <end position="38"/>
    </location>
</feature>
<keyword evidence="1" id="KW-1133">Transmembrane helix</keyword>
<gene>
    <name evidence="2" type="ORF">SAMN05216233_107125</name>
</gene>
<keyword evidence="3" id="KW-1185">Reference proteome</keyword>
<dbReference type="RefSeq" id="WP_092210771.1">
    <property type="nucleotide sequence ID" value="NZ_FMUX01000007.1"/>
</dbReference>
<protein>
    <submittedName>
        <fullName evidence="2">Uncharacterized protein</fullName>
    </submittedName>
</protein>
<dbReference type="AlphaFoldDB" id="A0A1G5F448"/>
<sequence length="114" mass="12201">MSSETVVYFAWPEVSSTLSIAALVLALAVFVFGLFSGVRANKARIVFAVVLATLIGWLTMPLAIKAAEAMHILSTKAGVMILVTSMMVFVTVIATSIYEIITVTFPDIGMASRK</sequence>
<evidence type="ECO:0000313" key="3">
    <source>
        <dbReference type="Proteomes" id="UP000198870"/>
    </source>
</evidence>
<feature type="transmembrane region" description="Helical" evidence="1">
    <location>
        <begin position="45"/>
        <end position="67"/>
    </location>
</feature>
<reference evidence="2 3" key="1">
    <citation type="submission" date="2016-10" db="EMBL/GenBank/DDBJ databases">
        <authorList>
            <person name="de Groot N.N."/>
        </authorList>
    </citation>
    <scope>NUCLEOTIDE SEQUENCE [LARGE SCALE GENOMIC DNA]</scope>
    <source>
        <strain evidence="2 3">AA1</strain>
    </source>
</reference>
<proteinExistence type="predicted"/>
<dbReference type="Proteomes" id="UP000198870">
    <property type="component" value="Unassembled WGS sequence"/>
</dbReference>
<evidence type="ECO:0000313" key="2">
    <source>
        <dbReference type="EMBL" id="SCY34003.1"/>
    </source>
</evidence>
<accession>A0A1G5F448</accession>
<evidence type="ECO:0000256" key="1">
    <source>
        <dbReference type="SAM" id="Phobius"/>
    </source>
</evidence>
<dbReference type="EMBL" id="FMUX01000007">
    <property type="protein sequence ID" value="SCY34003.1"/>
    <property type="molecule type" value="Genomic_DNA"/>
</dbReference>
<keyword evidence="1" id="KW-0472">Membrane</keyword>